<organism evidence="12 13">
    <name type="scientific">Flavobacterium supellecticarium</name>
    <dbReference type="NCBI Taxonomy" id="2565924"/>
    <lineage>
        <taxon>Bacteria</taxon>
        <taxon>Pseudomonadati</taxon>
        <taxon>Bacteroidota</taxon>
        <taxon>Flavobacteriia</taxon>
        <taxon>Flavobacteriales</taxon>
        <taxon>Flavobacteriaceae</taxon>
        <taxon>Flavobacterium</taxon>
    </lineage>
</organism>
<comment type="caution">
    <text evidence="12">The sequence shown here is derived from an EMBL/GenBank/DDBJ whole genome shotgun (WGS) entry which is preliminary data.</text>
</comment>
<dbReference type="OrthoDB" id="6278496at2"/>
<evidence type="ECO:0000313" key="13">
    <source>
        <dbReference type="Proteomes" id="UP000307507"/>
    </source>
</evidence>
<name>A0A4S3ZT14_9FLAO</name>
<dbReference type="InterPro" id="IPR008754">
    <property type="entry name" value="Peptidase_M43"/>
</dbReference>
<dbReference type="GO" id="GO:0008237">
    <property type="term" value="F:metallopeptidase activity"/>
    <property type="evidence" value="ECO:0007669"/>
    <property type="project" value="UniProtKB-KW"/>
</dbReference>
<evidence type="ECO:0000256" key="3">
    <source>
        <dbReference type="ARBA" id="ARBA00022723"/>
    </source>
</evidence>
<keyword evidence="2" id="KW-0645">Protease</keyword>
<dbReference type="CDD" id="cd04275">
    <property type="entry name" value="ZnMc_pappalysin_like"/>
    <property type="match status" value="1"/>
</dbReference>
<evidence type="ECO:0000256" key="8">
    <source>
        <dbReference type="ARBA" id="ARBA00023157"/>
    </source>
</evidence>
<dbReference type="Proteomes" id="UP000307507">
    <property type="component" value="Unassembled WGS sequence"/>
</dbReference>
<dbReference type="Gene3D" id="3.40.390.10">
    <property type="entry name" value="Collagenase (Catalytic Domain)"/>
    <property type="match status" value="1"/>
</dbReference>
<evidence type="ECO:0000256" key="6">
    <source>
        <dbReference type="ARBA" id="ARBA00022833"/>
    </source>
</evidence>
<evidence type="ECO:0000256" key="7">
    <source>
        <dbReference type="ARBA" id="ARBA00023049"/>
    </source>
</evidence>
<gene>
    <name evidence="12" type="ORF">E6C50_13410</name>
</gene>
<keyword evidence="13" id="KW-1185">Reference proteome</keyword>
<evidence type="ECO:0000256" key="4">
    <source>
        <dbReference type="ARBA" id="ARBA00022729"/>
    </source>
</evidence>
<dbReference type="PANTHER" id="PTHR47466">
    <property type="match status" value="1"/>
</dbReference>
<keyword evidence="6" id="KW-0862">Zinc</keyword>
<evidence type="ECO:0000259" key="11">
    <source>
        <dbReference type="Pfam" id="PF18962"/>
    </source>
</evidence>
<dbReference type="PANTHER" id="PTHR47466:SF1">
    <property type="entry name" value="METALLOPROTEASE MEP1 (AFU_ORTHOLOGUE AFUA_1G07730)-RELATED"/>
    <property type="match status" value="1"/>
</dbReference>
<dbReference type="SUPFAM" id="SSF55486">
    <property type="entry name" value="Metalloproteases ('zincins'), catalytic domain"/>
    <property type="match status" value="1"/>
</dbReference>
<protein>
    <submittedName>
        <fullName evidence="12">T9SS type A sorting domain-containing protein</fullName>
    </submittedName>
</protein>
<reference evidence="12 13" key="1">
    <citation type="submission" date="2019-04" db="EMBL/GenBank/DDBJ databases">
        <title>Flavobacterium sp. nov. isolated from construction timber.</title>
        <authorList>
            <person name="Lin S.-Y."/>
            <person name="Chang C.-T."/>
            <person name="Young C.-C."/>
        </authorList>
    </citation>
    <scope>NUCLEOTIDE SEQUENCE [LARGE SCALE GENOMIC DNA]</scope>
    <source>
        <strain evidence="12 13">CC-CTC003</strain>
    </source>
</reference>
<dbReference type="InterPro" id="IPR026444">
    <property type="entry name" value="Secre_tail"/>
</dbReference>
<dbReference type="GO" id="GO:0006508">
    <property type="term" value="P:proteolysis"/>
    <property type="evidence" value="ECO:0007669"/>
    <property type="project" value="UniProtKB-KW"/>
</dbReference>
<feature type="chain" id="PRO_5020805133" evidence="9">
    <location>
        <begin position="26"/>
        <end position="692"/>
    </location>
</feature>
<dbReference type="AlphaFoldDB" id="A0A4S3ZT14"/>
<feature type="domain" description="Peptidase M43 pregnancy-associated plasma-A" evidence="10">
    <location>
        <begin position="197"/>
        <end position="360"/>
    </location>
</feature>
<dbReference type="InterPro" id="IPR013783">
    <property type="entry name" value="Ig-like_fold"/>
</dbReference>
<feature type="signal peptide" evidence="9">
    <location>
        <begin position="1"/>
        <end position="25"/>
    </location>
</feature>
<dbReference type="RefSeq" id="WP_136403740.1">
    <property type="nucleotide sequence ID" value="NZ_SSNZ01000007.1"/>
</dbReference>
<evidence type="ECO:0000256" key="5">
    <source>
        <dbReference type="ARBA" id="ARBA00022801"/>
    </source>
</evidence>
<keyword evidence="4 9" id="KW-0732">Signal</keyword>
<dbReference type="NCBIfam" id="TIGR04183">
    <property type="entry name" value="Por_Secre_tail"/>
    <property type="match status" value="1"/>
</dbReference>
<accession>A0A4S3ZT14</accession>
<comment type="similarity">
    <text evidence="1">Belongs to the peptidase M43B family.</text>
</comment>
<dbReference type="Pfam" id="PF18962">
    <property type="entry name" value="Por_Secre_tail"/>
    <property type="match status" value="1"/>
</dbReference>
<evidence type="ECO:0000313" key="12">
    <source>
        <dbReference type="EMBL" id="THF48747.1"/>
    </source>
</evidence>
<keyword evidence="8" id="KW-1015">Disulfide bond</keyword>
<evidence type="ECO:0000256" key="9">
    <source>
        <dbReference type="SAM" id="SignalP"/>
    </source>
</evidence>
<dbReference type="Gene3D" id="2.60.40.10">
    <property type="entry name" value="Immunoglobulins"/>
    <property type="match status" value="1"/>
</dbReference>
<evidence type="ECO:0000256" key="2">
    <source>
        <dbReference type="ARBA" id="ARBA00022670"/>
    </source>
</evidence>
<dbReference type="GO" id="GO:0046872">
    <property type="term" value="F:metal ion binding"/>
    <property type="evidence" value="ECO:0007669"/>
    <property type="project" value="UniProtKB-KW"/>
</dbReference>
<sequence length="692" mass="74310">MKKTTLLTTLGCCVIAGMFSVNTFAQEVQRKKESKLFGKPALSTSVNPKNGFVRCATDEYEAYLRANNPKRSTTEAFEAWLAPLVEQAKANRSEVGGVITIPVVVHVIHSGQALGVAPNITDAQVISQITVMNNDYRRLAGTPGFNSNPVGADTMIQFALAKQDPNGNPTNGIHRVNMCKEAWSEDDIEGILKPGTIWNPTQYLNMWSVNFLDDTLLGYAQFPSNSGLGGLDTDGGPATTDGVVSNYSTFGSSDYNDGTFMLAAPYDKGRTMTHEVGHWLGLRHIWGDNSSCTVNGTDSFKDYCPDTPAASDANFECPVGTDSCPSSPGLDMIENYMDYTDDACMNIFTNNQKARITAVMNNALRRAELKLSTKDQPIALFANDAEVILDTDCTAILGAACGSGSQTMRKVLLYNRGTSTLTSAGLNYTVNGGAATPFNWTGSLAPNAYAVVSIPVTVTATVPFTVTVVTANGVTDQRSSNNSATGTVMPSTPENYGSNQVVFKLQLDRWGSETSWNLKNGAGTILYQGGGYTDSNPSMPALITQNWTLASNDCYTFSIFDDYGDGFCCDYGNGYYRIETPTGTIIASGGQFGESESKAFRINALGTNDFTMLNALSVYPNPAREILNIVVPDGADLPDSYVVYNSLGQIVLQRNVLATADLTINTNGLSNGVYFIKVAKSGSVKTIKFIKS</sequence>
<feature type="domain" description="Secretion system C-terminal sorting" evidence="11">
    <location>
        <begin position="618"/>
        <end position="689"/>
    </location>
</feature>
<dbReference type="Pfam" id="PF05572">
    <property type="entry name" value="Peptidase_M43"/>
    <property type="match status" value="1"/>
</dbReference>
<evidence type="ECO:0000259" key="10">
    <source>
        <dbReference type="Pfam" id="PF05572"/>
    </source>
</evidence>
<dbReference type="EMBL" id="SSNZ01000007">
    <property type="protein sequence ID" value="THF48747.1"/>
    <property type="molecule type" value="Genomic_DNA"/>
</dbReference>
<keyword evidence="5" id="KW-0378">Hydrolase</keyword>
<proteinExistence type="inferred from homology"/>
<keyword evidence="3" id="KW-0479">Metal-binding</keyword>
<evidence type="ECO:0000256" key="1">
    <source>
        <dbReference type="ARBA" id="ARBA00008721"/>
    </source>
</evidence>
<keyword evidence="7" id="KW-0482">Metalloprotease</keyword>
<dbReference type="InterPro" id="IPR024079">
    <property type="entry name" value="MetalloPept_cat_dom_sf"/>
</dbReference>